<evidence type="ECO:0000256" key="3">
    <source>
        <dbReference type="ARBA" id="ARBA00023295"/>
    </source>
</evidence>
<dbReference type="Pfam" id="PF12708">
    <property type="entry name" value="Pect-lyase_RHGA_epim"/>
    <property type="match status" value="1"/>
</dbReference>
<dbReference type="InterPro" id="IPR006311">
    <property type="entry name" value="TAT_signal"/>
</dbReference>
<comment type="similarity">
    <text evidence="1 4">Belongs to the glycosyl hydrolase 28 family.</text>
</comment>
<keyword evidence="7" id="KW-1185">Reference proteome</keyword>
<dbReference type="GO" id="GO:0016787">
    <property type="term" value="F:hydrolase activity"/>
    <property type="evidence" value="ECO:0007669"/>
    <property type="project" value="UniProtKB-KW"/>
</dbReference>
<evidence type="ECO:0000313" key="6">
    <source>
        <dbReference type="EMBL" id="MCQ8188289.1"/>
    </source>
</evidence>
<dbReference type="InterPro" id="IPR051801">
    <property type="entry name" value="GH28_Enzymes"/>
</dbReference>
<dbReference type="RefSeq" id="WP_256649446.1">
    <property type="nucleotide sequence ID" value="NZ_JANIAA010000003.1"/>
</dbReference>
<dbReference type="EMBL" id="JANIAA010000003">
    <property type="protein sequence ID" value="MCQ8188289.1"/>
    <property type="molecule type" value="Genomic_DNA"/>
</dbReference>
<dbReference type="InterPro" id="IPR011050">
    <property type="entry name" value="Pectin_lyase_fold/virulence"/>
</dbReference>
<evidence type="ECO:0000313" key="7">
    <source>
        <dbReference type="Proteomes" id="UP001204746"/>
    </source>
</evidence>
<feature type="domain" description="Rhamnogalacturonase A/B/Epimerase-like pectate lyase" evidence="5">
    <location>
        <begin position="94"/>
        <end position="146"/>
    </location>
</feature>
<dbReference type="InterPro" id="IPR024535">
    <property type="entry name" value="RHGA/B-epi-like_pectate_lyase"/>
</dbReference>
<evidence type="ECO:0000256" key="4">
    <source>
        <dbReference type="RuleBase" id="RU361169"/>
    </source>
</evidence>
<keyword evidence="2 4" id="KW-0378">Hydrolase</keyword>
<dbReference type="InterPro" id="IPR012334">
    <property type="entry name" value="Pectin_lyas_fold"/>
</dbReference>
<accession>A0ABT1UT64</accession>
<dbReference type="InterPro" id="IPR006626">
    <property type="entry name" value="PbH1"/>
</dbReference>
<sequence length="507" mass="55048">MHPRPSRRAALRTGGLLAVGTLLPPLSAEQAYAEQAYAATSRTGAATSRTGAATPHTGEATWHTGAAAAYTGAWRAVPGILARIRPPAFPRRMFRVTDYGAVGDGRTMNTPAFRAAIAACHRAGGGHVVVPEGRFLTGAIHLRSRVDLHVTAGATIAFSPDPGDFLPVVLTRWEGTEAYNYSPFIYAYGERDVAVTGPGTLDGQARLGPWESWYRDSGPQGADQKLLREMGATGVPVARRVFGDGHHLRPKMVQFYRCRNVMVSGLTIVDPPMWTVHPVLSSNVTVRDVTVDSTLYNTDGCDPECCSDVLITGCRFNTNDDCVAVKSGRDEDGHRVNVPSRNIVVRDCRFSGRWGGMTVGSEMSGGVRDVFAEDCQINPSDFPGRHPVKYPLYVKANKKRGGSIDGVHIRNFTGQGVERDIAFVTMDYNGGEDGTLPVSVRNIHLDRMEIDGAQSVLRLVGLETDQLRDVHLSHSTFTGIRAPDSVVHTEDLTFRRVFVNGQEVPQP</sequence>
<gene>
    <name evidence="6" type="ORF">NP777_08530</name>
</gene>
<dbReference type="SUPFAM" id="SSF51126">
    <property type="entry name" value="Pectin lyase-like"/>
    <property type="match status" value="1"/>
</dbReference>
<dbReference type="Proteomes" id="UP001204746">
    <property type="component" value="Unassembled WGS sequence"/>
</dbReference>
<dbReference type="Pfam" id="PF00295">
    <property type="entry name" value="Glyco_hydro_28"/>
    <property type="match status" value="1"/>
</dbReference>
<name>A0ABT1UT64_9ACTN</name>
<evidence type="ECO:0000259" key="5">
    <source>
        <dbReference type="Pfam" id="PF12708"/>
    </source>
</evidence>
<dbReference type="InterPro" id="IPR000743">
    <property type="entry name" value="Glyco_hydro_28"/>
</dbReference>
<protein>
    <submittedName>
        <fullName evidence="6">Glycoside hydrolase family 28 protein</fullName>
    </submittedName>
</protein>
<dbReference type="PANTHER" id="PTHR31339:SF9">
    <property type="entry name" value="PLASMIN AND FIBRONECTIN-BINDING PROTEIN A"/>
    <property type="match status" value="1"/>
</dbReference>
<keyword evidence="3 4" id="KW-0326">Glycosidase</keyword>
<dbReference type="PROSITE" id="PS51318">
    <property type="entry name" value="TAT"/>
    <property type="match status" value="1"/>
</dbReference>
<evidence type="ECO:0000256" key="1">
    <source>
        <dbReference type="ARBA" id="ARBA00008834"/>
    </source>
</evidence>
<dbReference type="Gene3D" id="2.160.20.10">
    <property type="entry name" value="Single-stranded right-handed beta-helix, Pectin lyase-like"/>
    <property type="match status" value="1"/>
</dbReference>
<dbReference type="SMART" id="SM00710">
    <property type="entry name" value="PbH1"/>
    <property type="match status" value="3"/>
</dbReference>
<organism evidence="6 7">
    <name type="scientific">Streptomyces rugosispiralis</name>
    <dbReference type="NCBI Taxonomy" id="2967341"/>
    <lineage>
        <taxon>Bacteria</taxon>
        <taxon>Bacillati</taxon>
        <taxon>Actinomycetota</taxon>
        <taxon>Actinomycetes</taxon>
        <taxon>Kitasatosporales</taxon>
        <taxon>Streptomycetaceae</taxon>
        <taxon>Streptomyces</taxon>
    </lineage>
</organism>
<proteinExistence type="inferred from homology"/>
<evidence type="ECO:0000256" key="2">
    <source>
        <dbReference type="ARBA" id="ARBA00022801"/>
    </source>
</evidence>
<reference evidence="6 7" key="1">
    <citation type="submission" date="2022-07" db="EMBL/GenBank/DDBJ databases">
        <authorList>
            <person name="Phongsopitanun W."/>
            <person name="Tanasupawat S."/>
        </authorList>
    </citation>
    <scope>NUCLEOTIDE SEQUENCE [LARGE SCALE GENOMIC DNA]</scope>
    <source>
        <strain evidence="6 7">RCU-064</strain>
    </source>
</reference>
<dbReference type="PANTHER" id="PTHR31339">
    <property type="entry name" value="PECTIN LYASE-RELATED"/>
    <property type="match status" value="1"/>
</dbReference>
<comment type="caution">
    <text evidence="6">The sequence shown here is derived from an EMBL/GenBank/DDBJ whole genome shotgun (WGS) entry which is preliminary data.</text>
</comment>